<dbReference type="EMBL" id="JACGWJ010000009">
    <property type="protein sequence ID" value="KAL0398924.1"/>
    <property type="molecule type" value="Genomic_DNA"/>
</dbReference>
<sequence length="154" mass="17492">MEMENTQNRKRTRDHGDENRDSHKGKKPESISSMAEYSSCNDEKGYEFRDGIGVFDFPWLKEGVIFKADEYLEPDEKFAPPSYLDDQVPGTFSANLDQCCVQNSLVSPDMGCSNLHDKELDDDRFLRVDDLETVDCIWSCVIDQPLDVGLIGKG</sequence>
<evidence type="ECO:0000313" key="2">
    <source>
        <dbReference type="EMBL" id="KAL0398924.1"/>
    </source>
</evidence>
<protein>
    <submittedName>
        <fullName evidence="2">Uncharacterized protein</fullName>
    </submittedName>
</protein>
<feature type="region of interest" description="Disordered" evidence="1">
    <location>
        <begin position="1"/>
        <end position="38"/>
    </location>
</feature>
<reference evidence="2" key="1">
    <citation type="submission" date="2020-06" db="EMBL/GenBank/DDBJ databases">
        <authorList>
            <person name="Li T."/>
            <person name="Hu X."/>
            <person name="Zhang T."/>
            <person name="Song X."/>
            <person name="Zhang H."/>
            <person name="Dai N."/>
            <person name="Sheng W."/>
            <person name="Hou X."/>
            <person name="Wei L."/>
        </authorList>
    </citation>
    <scope>NUCLEOTIDE SEQUENCE</scope>
    <source>
        <strain evidence="2">G02</strain>
        <tissue evidence="2">Leaf</tissue>
    </source>
</reference>
<accession>A0AAW2T2Q8</accession>
<organism evidence="2">
    <name type="scientific">Sesamum radiatum</name>
    <name type="common">Black benniseed</name>
    <dbReference type="NCBI Taxonomy" id="300843"/>
    <lineage>
        <taxon>Eukaryota</taxon>
        <taxon>Viridiplantae</taxon>
        <taxon>Streptophyta</taxon>
        <taxon>Embryophyta</taxon>
        <taxon>Tracheophyta</taxon>
        <taxon>Spermatophyta</taxon>
        <taxon>Magnoliopsida</taxon>
        <taxon>eudicotyledons</taxon>
        <taxon>Gunneridae</taxon>
        <taxon>Pentapetalae</taxon>
        <taxon>asterids</taxon>
        <taxon>lamiids</taxon>
        <taxon>Lamiales</taxon>
        <taxon>Pedaliaceae</taxon>
        <taxon>Sesamum</taxon>
    </lineage>
</organism>
<name>A0AAW2T2Q8_SESRA</name>
<evidence type="ECO:0000256" key="1">
    <source>
        <dbReference type="SAM" id="MobiDB-lite"/>
    </source>
</evidence>
<proteinExistence type="predicted"/>
<comment type="caution">
    <text evidence="2">The sequence shown here is derived from an EMBL/GenBank/DDBJ whole genome shotgun (WGS) entry which is preliminary data.</text>
</comment>
<dbReference type="AlphaFoldDB" id="A0AAW2T2Q8"/>
<gene>
    <name evidence="2" type="ORF">Sradi_2235700</name>
</gene>
<reference evidence="2" key="2">
    <citation type="journal article" date="2024" name="Plant">
        <title>Genomic evolution and insights into agronomic trait innovations of Sesamum species.</title>
        <authorList>
            <person name="Miao H."/>
            <person name="Wang L."/>
            <person name="Qu L."/>
            <person name="Liu H."/>
            <person name="Sun Y."/>
            <person name="Le M."/>
            <person name="Wang Q."/>
            <person name="Wei S."/>
            <person name="Zheng Y."/>
            <person name="Lin W."/>
            <person name="Duan Y."/>
            <person name="Cao H."/>
            <person name="Xiong S."/>
            <person name="Wang X."/>
            <person name="Wei L."/>
            <person name="Li C."/>
            <person name="Ma Q."/>
            <person name="Ju M."/>
            <person name="Zhao R."/>
            <person name="Li G."/>
            <person name="Mu C."/>
            <person name="Tian Q."/>
            <person name="Mei H."/>
            <person name="Zhang T."/>
            <person name="Gao T."/>
            <person name="Zhang H."/>
        </authorList>
    </citation>
    <scope>NUCLEOTIDE SEQUENCE</scope>
    <source>
        <strain evidence="2">G02</strain>
    </source>
</reference>